<reference evidence="3" key="1">
    <citation type="journal article" date="2019" name="Int. J. Syst. Evol. Microbiol.">
        <title>The Global Catalogue of Microorganisms (GCM) 10K type strain sequencing project: providing services to taxonomists for standard genome sequencing and annotation.</title>
        <authorList>
            <consortium name="The Broad Institute Genomics Platform"/>
            <consortium name="The Broad Institute Genome Sequencing Center for Infectious Disease"/>
            <person name="Wu L."/>
            <person name="Ma J."/>
        </authorList>
    </citation>
    <scope>NUCLEOTIDE SEQUENCE [LARGE SCALE GENOMIC DNA]</scope>
    <source>
        <strain evidence="3">JCM 17316</strain>
    </source>
</reference>
<feature type="chain" id="PRO_5046769123" evidence="1">
    <location>
        <begin position="29"/>
        <end position="71"/>
    </location>
</feature>
<sequence>MFKKTFAAASLVASAVGGALLLSSPADADGRDKGPRNVVNVYNYNMNSNTNTNNNNLATLNIPDPLALLLG</sequence>
<feature type="signal peptide" evidence="1">
    <location>
        <begin position="1"/>
        <end position="28"/>
    </location>
</feature>
<dbReference type="Proteomes" id="UP001500266">
    <property type="component" value="Unassembled WGS sequence"/>
</dbReference>
<gene>
    <name evidence="2" type="ORF">GCM10022416_28000</name>
</gene>
<keyword evidence="3" id="KW-1185">Reference proteome</keyword>
<dbReference type="RefSeq" id="WP_345021351.1">
    <property type="nucleotide sequence ID" value="NZ_BAABDO010000034.1"/>
</dbReference>
<keyword evidence="1" id="KW-0732">Signal</keyword>
<organism evidence="2 3">
    <name type="scientific">Actinomadura keratinilytica</name>
    <dbReference type="NCBI Taxonomy" id="547461"/>
    <lineage>
        <taxon>Bacteria</taxon>
        <taxon>Bacillati</taxon>
        <taxon>Actinomycetota</taxon>
        <taxon>Actinomycetes</taxon>
        <taxon>Streptosporangiales</taxon>
        <taxon>Thermomonosporaceae</taxon>
        <taxon>Actinomadura</taxon>
    </lineage>
</organism>
<evidence type="ECO:0000256" key="1">
    <source>
        <dbReference type="SAM" id="SignalP"/>
    </source>
</evidence>
<dbReference type="EMBL" id="BAABDO010000034">
    <property type="protein sequence ID" value="GAA4140626.1"/>
    <property type="molecule type" value="Genomic_DNA"/>
</dbReference>
<name>A0ABP7YSF3_9ACTN</name>
<evidence type="ECO:0000313" key="3">
    <source>
        <dbReference type="Proteomes" id="UP001500266"/>
    </source>
</evidence>
<protein>
    <submittedName>
        <fullName evidence="2">Uncharacterized protein</fullName>
    </submittedName>
</protein>
<comment type="caution">
    <text evidence="2">The sequence shown here is derived from an EMBL/GenBank/DDBJ whole genome shotgun (WGS) entry which is preliminary data.</text>
</comment>
<accession>A0ABP7YSF3</accession>
<evidence type="ECO:0000313" key="2">
    <source>
        <dbReference type="EMBL" id="GAA4140626.1"/>
    </source>
</evidence>
<proteinExistence type="predicted"/>